<feature type="region of interest" description="Disordered" evidence="6">
    <location>
        <begin position="576"/>
        <end position="595"/>
    </location>
</feature>
<keyword evidence="1 5" id="KW-0547">Nucleotide-binding</keyword>
<evidence type="ECO:0000256" key="6">
    <source>
        <dbReference type="SAM" id="MobiDB-lite"/>
    </source>
</evidence>
<dbReference type="PROSITE" id="PS51194">
    <property type="entry name" value="HELICASE_CTER"/>
    <property type="match status" value="1"/>
</dbReference>
<organism evidence="9">
    <name type="scientific">Octactis speculum</name>
    <dbReference type="NCBI Taxonomy" id="3111310"/>
    <lineage>
        <taxon>Eukaryota</taxon>
        <taxon>Sar</taxon>
        <taxon>Stramenopiles</taxon>
        <taxon>Ochrophyta</taxon>
        <taxon>Dictyochophyceae</taxon>
        <taxon>Dictyochales</taxon>
        <taxon>Dictyochaceae</taxon>
        <taxon>Octactis</taxon>
    </lineage>
</organism>
<feature type="domain" description="Helicase C-terminal" evidence="8">
    <location>
        <begin position="366"/>
        <end position="567"/>
    </location>
</feature>
<gene>
    <name evidence="9" type="ORF">DSPE1174_LOCUS8320</name>
</gene>
<feature type="domain" description="Helicase ATP-binding" evidence="7">
    <location>
        <begin position="46"/>
        <end position="313"/>
    </location>
</feature>
<accession>A0A7S2BL63</accession>
<dbReference type="PANTHER" id="PTHR24031">
    <property type="entry name" value="RNA HELICASE"/>
    <property type="match status" value="1"/>
</dbReference>
<dbReference type="InterPro" id="IPR011545">
    <property type="entry name" value="DEAD/DEAH_box_helicase_dom"/>
</dbReference>
<evidence type="ECO:0000259" key="7">
    <source>
        <dbReference type="PROSITE" id="PS51192"/>
    </source>
</evidence>
<evidence type="ECO:0000259" key="8">
    <source>
        <dbReference type="PROSITE" id="PS51194"/>
    </source>
</evidence>
<dbReference type="GO" id="GO:0003724">
    <property type="term" value="F:RNA helicase activity"/>
    <property type="evidence" value="ECO:0007669"/>
    <property type="project" value="UniProtKB-EC"/>
</dbReference>
<sequence length="615" mass="67643">MPWLSDRLKSIGFRFSTPVQTSMMRGLMRPEVVTGSEFDGTEITTEILEKTETDVALRAVTGSGKTIAYLTSALTSISSDLFNREKFIYDAVIDEYGGSMNVLSEDNAEGDEEQEQKARENLAMKMAYSLSPSLQMAELGTVIQAWQEQPRSCARKPLLLVVCPSRELAAQVALKVFELFGGNIRQDYTPGDDERSIFNYRGPRGTRVVGLLDASELITREAQLKAVDVIVSTPEVVSSMYQQDVEYFDDLRVLVIDEADLSLQSEELANYPAISMLLTDRDTSKRRNILVGASFGAEAAEASLERGFLDKRNTVLVTANNYMHLTNLLQSQSAEEIFTSTMVAEGINHQILPVEAGESMRAMFGLLRHHLFTWENTAEDERGVRPRGLIYVKNDTVAQQIGESLRNAVWGKHKVYTLLPQRGQMPLQVLEQFAGAVTASLEAASKQKQSTTDSSVASSKSSNDFDVWRADTAPTLLLTTPSAARGLDFANLTHIYSLNVDPSEAEYAHQAGRLGRLGNLNIDGINAGIMTSIINPQEEAALRMRIVAVAGPDAKITVVPESLWQLTAPPTYADVTAAEGEGGDTRSAEEANARDDAIISRLEDLMKSYEQKTET</sequence>
<comment type="domain">
    <text evidence="5">The Q motif is unique to and characteristic of the DEAD box family of RNA helicases and controls ATP binding and hydrolysis.</text>
</comment>
<feature type="compositionally biased region" description="Basic and acidic residues" evidence="6">
    <location>
        <begin position="583"/>
        <end position="595"/>
    </location>
</feature>
<dbReference type="InterPro" id="IPR014001">
    <property type="entry name" value="Helicase_ATP-bd"/>
</dbReference>
<evidence type="ECO:0000313" key="9">
    <source>
        <dbReference type="EMBL" id="CAD9399833.1"/>
    </source>
</evidence>
<keyword evidence="3 5" id="KW-0067">ATP-binding</keyword>
<dbReference type="Pfam" id="PF00271">
    <property type="entry name" value="Helicase_C"/>
    <property type="match status" value="1"/>
</dbReference>
<evidence type="ECO:0000256" key="1">
    <source>
        <dbReference type="ARBA" id="ARBA00022741"/>
    </source>
</evidence>
<dbReference type="SUPFAM" id="SSF52540">
    <property type="entry name" value="P-loop containing nucleoside triphosphate hydrolases"/>
    <property type="match status" value="1"/>
</dbReference>
<dbReference type="EMBL" id="HBGS01015862">
    <property type="protein sequence ID" value="CAD9399833.1"/>
    <property type="molecule type" value="Transcribed_RNA"/>
</dbReference>
<dbReference type="EC" id="3.6.4.13" evidence="5"/>
<dbReference type="Gene3D" id="3.40.50.300">
    <property type="entry name" value="P-loop containing nucleotide triphosphate hydrolases"/>
    <property type="match status" value="2"/>
</dbReference>
<dbReference type="GO" id="GO:0003723">
    <property type="term" value="F:RNA binding"/>
    <property type="evidence" value="ECO:0007669"/>
    <property type="project" value="UniProtKB-UniRule"/>
</dbReference>
<comment type="catalytic activity">
    <reaction evidence="5">
        <text>ATP + H2O = ADP + phosphate + H(+)</text>
        <dbReference type="Rhea" id="RHEA:13065"/>
        <dbReference type="ChEBI" id="CHEBI:15377"/>
        <dbReference type="ChEBI" id="CHEBI:15378"/>
        <dbReference type="ChEBI" id="CHEBI:30616"/>
        <dbReference type="ChEBI" id="CHEBI:43474"/>
        <dbReference type="ChEBI" id="CHEBI:456216"/>
        <dbReference type="EC" id="3.6.4.13"/>
    </reaction>
</comment>
<evidence type="ECO:0000256" key="4">
    <source>
        <dbReference type="ARBA" id="ARBA00022884"/>
    </source>
</evidence>
<evidence type="ECO:0000256" key="5">
    <source>
        <dbReference type="RuleBase" id="RU365068"/>
    </source>
</evidence>
<reference evidence="9" key="1">
    <citation type="submission" date="2021-01" db="EMBL/GenBank/DDBJ databases">
        <authorList>
            <person name="Corre E."/>
            <person name="Pelletier E."/>
            <person name="Niang G."/>
            <person name="Scheremetjew M."/>
            <person name="Finn R."/>
            <person name="Kale V."/>
            <person name="Holt S."/>
            <person name="Cochrane G."/>
            <person name="Meng A."/>
            <person name="Brown T."/>
            <person name="Cohen L."/>
        </authorList>
    </citation>
    <scope>NUCLEOTIDE SEQUENCE</scope>
    <source>
        <strain evidence="9">CCMP1381</strain>
    </source>
</reference>
<dbReference type="AlphaFoldDB" id="A0A7S2BL63"/>
<evidence type="ECO:0000256" key="2">
    <source>
        <dbReference type="ARBA" id="ARBA00022801"/>
    </source>
</evidence>
<keyword evidence="5" id="KW-0347">Helicase</keyword>
<proteinExistence type="inferred from homology"/>
<comment type="function">
    <text evidence="5">RNA helicase.</text>
</comment>
<dbReference type="GO" id="GO:0016787">
    <property type="term" value="F:hydrolase activity"/>
    <property type="evidence" value="ECO:0007669"/>
    <property type="project" value="UniProtKB-KW"/>
</dbReference>
<keyword evidence="4 5" id="KW-0694">RNA-binding</keyword>
<name>A0A7S2BL63_9STRA</name>
<dbReference type="InterPro" id="IPR001650">
    <property type="entry name" value="Helicase_C-like"/>
</dbReference>
<keyword evidence="2 5" id="KW-0378">Hydrolase</keyword>
<dbReference type="Pfam" id="PF00270">
    <property type="entry name" value="DEAD"/>
    <property type="match status" value="1"/>
</dbReference>
<protein>
    <recommendedName>
        <fullName evidence="5">ATP-dependent RNA helicase</fullName>
        <ecNumber evidence="5">3.6.4.13</ecNumber>
    </recommendedName>
</protein>
<dbReference type="SMART" id="SM00487">
    <property type="entry name" value="DEXDc"/>
    <property type="match status" value="1"/>
</dbReference>
<dbReference type="InterPro" id="IPR027417">
    <property type="entry name" value="P-loop_NTPase"/>
</dbReference>
<dbReference type="GO" id="GO:0005524">
    <property type="term" value="F:ATP binding"/>
    <property type="evidence" value="ECO:0007669"/>
    <property type="project" value="UniProtKB-UniRule"/>
</dbReference>
<dbReference type="PROSITE" id="PS51192">
    <property type="entry name" value="HELICASE_ATP_BIND_1"/>
    <property type="match status" value="1"/>
</dbReference>
<evidence type="ECO:0000256" key="3">
    <source>
        <dbReference type="ARBA" id="ARBA00022840"/>
    </source>
</evidence>
<comment type="similarity">
    <text evidence="5">Belongs to the DEAD box helicase family.</text>
</comment>